<dbReference type="InterPro" id="IPR011704">
    <property type="entry name" value="ATPase_dyneun-rel_AAA"/>
</dbReference>
<dbReference type="Gene3D" id="3.40.50.300">
    <property type="entry name" value="P-loop containing nucleotide triphosphate hydrolases"/>
    <property type="match status" value="2"/>
</dbReference>
<dbReference type="AlphaFoldDB" id="A0A7W8ZJK1"/>
<dbReference type="InterPro" id="IPR027417">
    <property type="entry name" value="P-loop_NTPase"/>
</dbReference>
<dbReference type="InterPro" id="IPR003593">
    <property type="entry name" value="AAA+_ATPase"/>
</dbReference>
<reference evidence="2 3" key="1">
    <citation type="submission" date="2020-08" db="EMBL/GenBank/DDBJ databases">
        <title>Genomic Encyclopedia of Type Strains, Phase IV (KMG-V): Genome sequencing to study the core and pangenomes of soil and plant-associated prokaryotes.</title>
        <authorList>
            <person name="Whitman W."/>
        </authorList>
    </citation>
    <scope>NUCLEOTIDE SEQUENCE [LARGE SCALE GENOMIC DNA]</scope>
    <source>
        <strain evidence="2 3">S3M1</strain>
    </source>
</reference>
<evidence type="ECO:0000259" key="1">
    <source>
        <dbReference type="SMART" id="SM00382"/>
    </source>
</evidence>
<dbReference type="RefSeq" id="WP_221300663.1">
    <property type="nucleotide sequence ID" value="NZ_JACHCE010000001.1"/>
</dbReference>
<comment type="caution">
    <text evidence="2">The sequence shown here is derived from an EMBL/GenBank/DDBJ whole genome shotgun (WGS) entry which is preliminary data.</text>
</comment>
<dbReference type="EMBL" id="JACHCE010000001">
    <property type="protein sequence ID" value="MBB5635072.1"/>
    <property type="molecule type" value="Genomic_DNA"/>
</dbReference>
<gene>
    <name evidence="2" type="ORF">HDE68_000957</name>
</gene>
<dbReference type="SUPFAM" id="SSF52540">
    <property type="entry name" value="P-loop containing nucleoside triphosphate hydrolases"/>
    <property type="match status" value="1"/>
</dbReference>
<name>A0A7W8ZJK1_9SPHI</name>
<dbReference type="SMART" id="SM00382">
    <property type="entry name" value="AAA"/>
    <property type="match status" value="1"/>
</dbReference>
<accession>A0A7W8ZJK1</accession>
<sequence length="721" mass="84443">MILQDLEREIEIWEDWKTRYNFYVPKFITEASGKNTIEEWDQDVFREFFEKSNDQCVSSLRQGYFTKSEKEKIKKNWHELAPLLKEIAESQDKPLYKVYHKLKNVIRKFTDQNRKAATNRMIAGLQPELLCTIVNEGNLTHLMSLLNQNIEDCKLKIGSDWFENSFEVLDYYKTHSSLQDPYKLMTYPWQSYDLLRDNDAEIPNNDMSEIIENGYNQEIELLHYKKQIILQGPPGTGKTRLAELIADRLCLTNKIEKLNIPSFIDEQVIKKYCNSKVKIKSARDGISYKILGLESSGVKVESSKGTTYIPKFEEICAMYKKKAWEREGELKGGNDSYSAAVAKHIYRHLELADNPDKEQFIKLLQFHPSYTYEDFVRGIVSRIDEENQQIIYEAENKTLAQFSKVALENYILSQQENEGNSEVRFSDFIDHIIETIDEKGKFMLSDVIYIFYVDDKRFKYKGDNWTAHPNGLNMNFYELQKIINLNLDTRQKIVKEKSLNALTRQHASYYHNFNEFFKTFQKQKHRIQKTKIPLNNYVLIIDEINRANLSSVLGELIYALEYRGKALDSMYEVNGSAKIILPPNLFIIGTMNTADRSVGHIDYAIRRRFAFVNVLPKSIKDLDGCKFDNGLFKTVSNLFVKDFTEDIDYSTIVGDIERSVHLSMDFNPEDVWLGHSYFIYKNEEEMEIRWAYEIKPILLEYIKDGVLKESAKEAIKNIKIN</sequence>
<protein>
    <recommendedName>
        <fullName evidence="1">AAA+ ATPase domain-containing protein</fullName>
    </recommendedName>
</protein>
<dbReference type="PANTHER" id="PTHR37291:SF1">
    <property type="entry name" value="TYPE IV METHYL-DIRECTED RESTRICTION ENZYME ECOKMCRB SUBUNIT"/>
    <property type="match status" value="1"/>
</dbReference>
<dbReference type="GO" id="GO:0005524">
    <property type="term" value="F:ATP binding"/>
    <property type="evidence" value="ECO:0007669"/>
    <property type="project" value="InterPro"/>
</dbReference>
<feature type="domain" description="AAA+ ATPase" evidence="1">
    <location>
        <begin position="224"/>
        <end position="615"/>
    </location>
</feature>
<dbReference type="Proteomes" id="UP000537204">
    <property type="component" value="Unassembled WGS sequence"/>
</dbReference>
<organism evidence="2 3">
    <name type="scientific">Pedobacter cryoconitis</name>
    <dbReference type="NCBI Taxonomy" id="188932"/>
    <lineage>
        <taxon>Bacteria</taxon>
        <taxon>Pseudomonadati</taxon>
        <taxon>Bacteroidota</taxon>
        <taxon>Sphingobacteriia</taxon>
        <taxon>Sphingobacteriales</taxon>
        <taxon>Sphingobacteriaceae</taxon>
        <taxon>Pedobacter</taxon>
    </lineage>
</organism>
<dbReference type="GO" id="GO:0016887">
    <property type="term" value="F:ATP hydrolysis activity"/>
    <property type="evidence" value="ECO:0007669"/>
    <property type="project" value="InterPro"/>
</dbReference>
<dbReference type="PANTHER" id="PTHR37291">
    <property type="entry name" value="5-METHYLCYTOSINE-SPECIFIC RESTRICTION ENZYME B"/>
    <property type="match status" value="1"/>
</dbReference>
<proteinExistence type="predicted"/>
<dbReference type="Pfam" id="PF07728">
    <property type="entry name" value="AAA_5"/>
    <property type="match status" value="2"/>
</dbReference>
<dbReference type="InterPro" id="IPR052934">
    <property type="entry name" value="Methyl-DNA_Rec/Restrict_Enz"/>
</dbReference>
<evidence type="ECO:0000313" key="3">
    <source>
        <dbReference type="Proteomes" id="UP000537204"/>
    </source>
</evidence>
<evidence type="ECO:0000313" key="2">
    <source>
        <dbReference type="EMBL" id="MBB5635072.1"/>
    </source>
</evidence>